<sequence length="73" mass="8428">MNFNRKANVVGGRRITRCGNNHRRSVPQMWRLHKNAGDRKAGRPNRKVPKASHSLVWGILTCHCREKRPKLSS</sequence>
<gene>
    <name evidence="1" type="ORF">SKAU_G00086550</name>
</gene>
<proteinExistence type="predicted"/>
<dbReference type="Proteomes" id="UP001152622">
    <property type="component" value="Chromosome 3"/>
</dbReference>
<comment type="caution">
    <text evidence="1">The sequence shown here is derived from an EMBL/GenBank/DDBJ whole genome shotgun (WGS) entry which is preliminary data.</text>
</comment>
<name>A0A9Q1J4Z5_SYNKA</name>
<protein>
    <submittedName>
        <fullName evidence="1">Uncharacterized protein</fullName>
    </submittedName>
</protein>
<keyword evidence="2" id="KW-1185">Reference proteome</keyword>
<evidence type="ECO:0000313" key="2">
    <source>
        <dbReference type="Proteomes" id="UP001152622"/>
    </source>
</evidence>
<organism evidence="1 2">
    <name type="scientific">Synaphobranchus kaupii</name>
    <name type="common">Kaup's arrowtooth eel</name>
    <dbReference type="NCBI Taxonomy" id="118154"/>
    <lineage>
        <taxon>Eukaryota</taxon>
        <taxon>Metazoa</taxon>
        <taxon>Chordata</taxon>
        <taxon>Craniata</taxon>
        <taxon>Vertebrata</taxon>
        <taxon>Euteleostomi</taxon>
        <taxon>Actinopterygii</taxon>
        <taxon>Neopterygii</taxon>
        <taxon>Teleostei</taxon>
        <taxon>Anguilliformes</taxon>
        <taxon>Synaphobranchidae</taxon>
        <taxon>Synaphobranchus</taxon>
    </lineage>
</organism>
<accession>A0A9Q1J4Z5</accession>
<evidence type="ECO:0000313" key="1">
    <source>
        <dbReference type="EMBL" id="KAJ8368627.1"/>
    </source>
</evidence>
<dbReference type="EMBL" id="JAINUF010000003">
    <property type="protein sequence ID" value="KAJ8368627.1"/>
    <property type="molecule type" value="Genomic_DNA"/>
</dbReference>
<dbReference type="AlphaFoldDB" id="A0A9Q1J4Z5"/>
<reference evidence="1" key="1">
    <citation type="journal article" date="2023" name="Science">
        <title>Genome structures resolve the early diversification of teleost fishes.</title>
        <authorList>
            <person name="Parey E."/>
            <person name="Louis A."/>
            <person name="Montfort J."/>
            <person name="Bouchez O."/>
            <person name="Roques C."/>
            <person name="Iampietro C."/>
            <person name="Lluch J."/>
            <person name="Castinel A."/>
            <person name="Donnadieu C."/>
            <person name="Desvignes T."/>
            <person name="Floi Bucao C."/>
            <person name="Jouanno E."/>
            <person name="Wen M."/>
            <person name="Mejri S."/>
            <person name="Dirks R."/>
            <person name="Jansen H."/>
            <person name="Henkel C."/>
            <person name="Chen W.J."/>
            <person name="Zahm M."/>
            <person name="Cabau C."/>
            <person name="Klopp C."/>
            <person name="Thompson A.W."/>
            <person name="Robinson-Rechavi M."/>
            <person name="Braasch I."/>
            <person name="Lecointre G."/>
            <person name="Bobe J."/>
            <person name="Postlethwait J.H."/>
            <person name="Berthelot C."/>
            <person name="Roest Crollius H."/>
            <person name="Guiguen Y."/>
        </authorList>
    </citation>
    <scope>NUCLEOTIDE SEQUENCE</scope>
    <source>
        <strain evidence="1">WJC10195</strain>
    </source>
</reference>